<dbReference type="Gene3D" id="1.25.40.10">
    <property type="entry name" value="Tetratricopeptide repeat domain"/>
    <property type="match status" value="1"/>
</dbReference>
<name>A0A1V6LX68_9BACT</name>
<keyword evidence="2" id="KW-0472">Membrane</keyword>
<organism evidence="3 4">
    <name type="scientific">Candidatus Brocadia sapporoensis</name>
    <dbReference type="NCBI Taxonomy" id="392547"/>
    <lineage>
        <taxon>Bacteria</taxon>
        <taxon>Pseudomonadati</taxon>
        <taxon>Planctomycetota</taxon>
        <taxon>Candidatus Brocadiia</taxon>
        <taxon>Candidatus Brocadiales</taxon>
        <taxon>Candidatus Brocadiaceae</taxon>
        <taxon>Candidatus Brocadia</taxon>
    </lineage>
</organism>
<evidence type="ECO:0000256" key="1">
    <source>
        <dbReference type="PROSITE-ProRule" id="PRU00339"/>
    </source>
</evidence>
<feature type="repeat" description="TPR" evidence="1">
    <location>
        <begin position="92"/>
        <end position="125"/>
    </location>
</feature>
<evidence type="ECO:0000313" key="3">
    <source>
        <dbReference type="EMBL" id="OQD44725.1"/>
    </source>
</evidence>
<gene>
    <name evidence="3" type="ORF">BIY37_11960</name>
</gene>
<dbReference type="PROSITE" id="PS50005">
    <property type="entry name" value="TPR"/>
    <property type="match status" value="1"/>
</dbReference>
<dbReference type="Proteomes" id="UP000242219">
    <property type="component" value="Unassembled WGS sequence"/>
</dbReference>
<evidence type="ECO:0000256" key="2">
    <source>
        <dbReference type="SAM" id="Phobius"/>
    </source>
</evidence>
<sequence length="158" mass="19044">MQREIIKENYAKKDANRFETLPMNSTKLIRSKWFIATFFFFYFGILWGFFQWVYKSEILLRSLYKSNGPPDSDQVVMLYNSMMKKVPGRQDVNAYYRLGKILTKAEKRKEAIKVLDKIIKTTPENQRIRLWLAIELYNQQRYREAEKHFVILLRNKTG</sequence>
<proteinExistence type="predicted"/>
<dbReference type="AlphaFoldDB" id="A0A1V6LX68"/>
<accession>A0A1V6LX68</accession>
<keyword evidence="4" id="KW-1185">Reference proteome</keyword>
<protein>
    <submittedName>
        <fullName evidence="3">Uncharacterized protein</fullName>
    </submittedName>
</protein>
<keyword evidence="2" id="KW-0812">Transmembrane</keyword>
<evidence type="ECO:0000313" key="4">
    <source>
        <dbReference type="Proteomes" id="UP000242219"/>
    </source>
</evidence>
<dbReference type="InterPro" id="IPR019734">
    <property type="entry name" value="TPR_rpt"/>
</dbReference>
<comment type="caution">
    <text evidence="3">The sequence shown here is derived from an EMBL/GenBank/DDBJ whole genome shotgun (WGS) entry which is preliminary data.</text>
</comment>
<feature type="transmembrane region" description="Helical" evidence="2">
    <location>
        <begin position="33"/>
        <end position="54"/>
    </location>
</feature>
<reference evidence="3 4" key="1">
    <citation type="journal article" date="2016" name="Genome Announc.">
        <title>Draft Genome Sequence of the Anaerobic Ammonium-Oxidizing Bacterium 'Candidatus Brocadia sp. 40'.</title>
        <authorList>
            <person name="Ali M."/>
            <person name="Haroon M.F."/>
            <person name="Narita Y."/>
            <person name="Zhang L."/>
            <person name="Rangel Shaw D."/>
            <person name="Okabe S."/>
            <person name="Saikaly P.E."/>
        </authorList>
    </citation>
    <scope>NUCLEOTIDE SEQUENCE [LARGE SCALE GENOMIC DNA]</scope>
    <source>
        <strain evidence="3 4">40</strain>
    </source>
</reference>
<keyword evidence="2" id="KW-1133">Transmembrane helix</keyword>
<dbReference type="Pfam" id="PF14559">
    <property type="entry name" value="TPR_19"/>
    <property type="match status" value="1"/>
</dbReference>
<dbReference type="SUPFAM" id="SSF48452">
    <property type="entry name" value="TPR-like"/>
    <property type="match status" value="1"/>
</dbReference>
<dbReference type="InterPro" id="IPR011990">
    <property type="entry name" value="TPR-like_helical_dom_sf"/>
</dbReference>
<dbReference type="EMBL" id="MJUW02000117">
    <property type="protein sequence ID" value="OQD44725.1"/>
    <property type="molecule type" value="Genomic_DNA"/>
</dbReference>
<keyword evidence="1" id="KW-0802">TPR repeat</keyword>